<protein>
    <recommendedName>
        <fullName evidence="1">Predicted DNA-binding protein ribbon-helix-helix domain-containing protein</fullName>
    </recommendedName>
</protein>
<dbReference type="InterPro" id="IPR010985">
    <property type="entry name" value="Ribbon_hlx_hlx"/>
</dbReference>
<keyword evidence="2" id="KW-0614">Plasmid</keyword>
<accession>D3G1E3</accession>
<dbReference type="InterPro" id="IPR038733">
    <property type="entry name" value="Predicted_DNA_bind_prot_RHH"/>
</dbReference>
<evidence type="ECO:0000259" key="1">
    <source>
        <dbReference type="Pfam" id="PF12651"/>
    </source>
</evidence>
<evidence type="ECO:0000313" key="3">
    <source>
        <dbReference type="Proteomes" id="UP000001544"/>
    </source>
</evidence>
<dbReference type="RefSeq" id="WP_012961081.1">
    <property type="nucleotide sequence ID" value="NC_013792.1"/>
</dbReference>
<dbReference type="AlphaFoldDB" id="D3G1E3"/>
<dbReference type="GO" id="GO:0006355">
    <property type="term" value="P:regulation of DNA-templated transcription"/>
    <property type="evidence" value="ECO:0007669"/>
    <property type="project" value="InterPro"/>
</dbReference>
<proteinExistence type="predicted"/>
<sequence>MSEKNKRGLTTRKPLSNAIDKELYDRLDQLHKETKVPKSKLLDEAIELLLEKRKG</sequence>
<dbReference type="SUPFAM" id="SSF47598">
    <property type="entry name" value="Ribbon-helix-helix"/>
    <property type="match status" value="1"/>
</dbReference>
<reference evidence="2 3" key="1">
    <citation type="journal article" date="2011" name="Environ. Microbiol.">
        <title>Genome of alkaliphilic Bacillus pseudofirmus OF4 reveals adaptations that support the ability to grow in an external pH range from 7.5 to 11.4.</title>
        <authorList>
            <person name="Janto B."/>
            <person name="Ahmed A."/>
            <person name="Ito M."/>
            <person name="Liu J."/>
            <person name="Hicks D.B."/>
            <person name="Pagni S."/>
            <person name="Fackelmayer O.J."/>
            <person name="Smith T.A."/>
            <person name="Earl J."/>
            <person name="Elbourne L.D."/>
            <person name="Hassan K."/>
            <person name="Paulsen I.T."/>
            <person name="Kolsto A.B."/>
            <person name="Tourasse N.J."/>
            <person name="Ehrlich G.D."/>
            <person name="Boissy R."/>
            <person name="Ivey D.M."/>
            <person name="Li G."/>
            <person name="Xue Y."/>
            <person name="Ma Y."/>
            <person name="Hu F.Z."/>
            <person name="Krulwich T.A."/>
        </authorList>
    </citation>
    <scope>NUCLEOTIDE SEQUENCE [LARGE SCALE GENOMIC DNA]</scope>
    <source>
        <strain evidence="3">ATCC BAA-2126 / JCM 17055 / OF4</strain>
    </source>
</reference>
<dbReference type="HOGENOM" id="CLU_205076_0_1_9"/>
<dbReference type="Proteomes" id="UP000001544">
    <property type="component" value="Plasmid pBpOF4-01"/>
</dbReference>
<dbReference type="EMBL" id="CP001879">
    <property type="protein sequence ID" value="ADC52169.1"/>
    <property type="molecule type" value="Genomic_DNA"/>
</dbReference>
<dbReference type="Pfam" id="PF12651">
    <property type="entry name" value="RHH_3"/>
    <property type="match status" value="1"/>
</dbReference>
<gene>
    <name evidence="2" type="ordered locus">BpOF4_20869</name>
</gene>
<organism evidence="2 3">
    <name type="scientific">Alkalihalophilus pseudofirmus (strain ATCC BAA-2126 / JCM 17055 / OF4)</name>
    <name type="common">Bacillus pseudofirmus</name>
    <dbReference type="NCBI Taxonomy" id="398511"/>
    <lineage>
        <taxon>Bacteria</taxon>
        <taxon>Bacillati</taxon>
        <taxon>Bacillota</taxon>
        <taxon>Bacilli</taxon>
        <taxon>Bacillales</taxon>
        <taxon>Bacillaceae</taxon>
        <taxon>Alkalihalophilus</taxon>
    </lineage>
</organism>
<name>D3G1E3_ALKPO</name>
<dbReference type="KEGG" id="bpf:BpOF4_20869"/>
<geneLocation type="plasmid" evidence="2 3">
    <name>pBpOF4-01</name>
</geneLocation>
<keyword evidence="3" id="KW-1185">Reference proteome</keyword>
<evidence type="ECO:0000313" key="2">
    <source>
        <dbReference type="EMBL" id="ADC52169.1"/>
    </source>
</evidence>
<feature type="domain" description="Predicted DNA-binding protein ribbon-helix-helix" evidence="1">
    <location>
        <begin position="12"/>
        <end position="52"/>
    </location>
</feature>